<evidence type="ECO:0000313" key="4">
    <source>
        <dbReference type="Proteomes" id="UP000030752"/>
    </source>
</evidence>
<dbReference type="GO" id="GO:0016491">
    <property type="term" value="F:oxidoreductase activity"/>
    <property type="evidence" value="ECO:0007669"/>
    <property type="project" value="UniProtKB-KW"/>
</dbReference>
<protein>
    <recommendedName>
        <fullName evidence="2">TauD/TfdA-like domain-containing protein</fullName>
    </recommendedName>
</protein>
<sequence length="380" mass="42685">MSSTAIEITAKQPDIQYAPDFEKYQARGKLRLQSETLPKTVPDGFPEKLSGDMVWDGKDLKDRYNWTYELSDAEIEEIEGGLAHFKSLSRELHQGHGFFILRGLPVDKHTRADNIAIYAGISSHVAPQRGRQDSQYLGKPADMMLNHVKDLTYTSQSSSVGSPAYTADKQVFHTDSGDVVSLFCLSEAAEGGTSRLASTWRVYNELAATRPDLIHTLSAPWPLENFGNTHEPYTSRPLLYHQPATADAPARVLLQYARRYFTGFGALPRSTAIPPISEAQAEALDALHFLGERFNVGLEFKKGDVQYVNNLAVFHARDGFTDEEGRRRHLVRLWLRDPEYAWDTPRELEGKWRALYEGVGAEREVFPLEPTVRGESRGGT</sequence>
<dbReference type="Proteomes" id="UP000030752">
    <property type="component" value="Unassembled WGS sequence"/>
</dbReference>
<keyword evidence="4" id="KW-1185">Reference proteome</keyword>
<evidence type="ECO:0000256" key="1">
    <source>
        <dbReference type="ARBA" id="ARBA00023002"/>
    </source>
</evidence>
<organism evidence="3 4">
    <name type="scientific">Cyphellophora europaea (strain CBS 101466)</name>
    <name type="common">Phialophora europaea</name>
    <dbReference type="NCBI Taxonomy" id="1220924"/>
    <lineage>
        <taxon>Eukaryota</taxon>
        <taxon>Fungi</taxon>
        <taxon>Dikarya</taxon>
        <taxon>Ascomycota</taxon>
        <taxon>Pezizomycotina</taxon>
        <taxon>Eurotiomycetes</taxon>
        <taxon>Chaetothyriomycetidae</taxon>
        <taxon>Chaetothyriales</taxon>
        <taxon>Cyphellophoraceae</taxon>
        <taxon>Cyphellophora</taxon>
    </lineage>
</organism>
<dbReference type="FunFam" id="3.60.130.10:FF:000011">
    <property type="entry name" value="Taurine catabolism dioxygenase TauD"/>
    <property type="match status" value="1"/>
</dbReference>
<dbReference type="AlphaFoldDB" id="W2SF29"/>
<name>W2SF29_CYPE1</name>
<dbReference type="STRING" id="1220924.W2SF29"/>
<dbReference type="InterPro" id="IPR042098">
    <property type="entry name" value="TauD-like_sf"/>
</dbReference>
<dbReference type="eggNOG" id="ENOG502R4JR">
    <property type="taxonomic scope" value="Eukaryota"/>
</dbReference>
<dbReference type="Gene3D" id="3.60.130.10">
    <property type="entry name" value="Clavaminate synthase-like"/>
    <property type="match status" value="1"/>
</dbReference>
<dbReference type="InParanoid" id="W2SF29"/>
<dbReference type="Pfam" id="PF02668">
    <property type="entry name" value="TauD"/>
    <property type="match status" value="1"/>
</dbReference>
<evidence type="ECO:0000313" key="3">
    <source>
        <dbReference type="EMBL" id="ETN46638.1"/>
    </source>
</evidence>
<dbReference type="EMBL" id="KB822711">
    <property type="protein sequence ID" value="ETN46638.1"/>
    <property type="molecule type" value="Genomic_DNA"/>
</dbReference>
<dbReference type="PANTHER" id="PTHR10696:SF54">
    <property type="entry name" value="FAMILY OXIDOREDUCTASE, PUTATIVE (AFU_ORTHOLOGUE AFUA_4G13850)-RELATED"/>
    <property type="match status" value="1"/>
</dbReference>
<dbReference type="SUPFAM" id="SSF51197">
    <property type="entry name" value="Clavaminate synthase-like"/>
    <property type="match status" value="1"/>
</dbReference>
<accession>W2SF29</accession>
<gene>
    <name evidence="3" type="ORF">HMPREF1541_00824</name>
</gene>
<evidence type="ECO:0000259" key="2">
    <source>
        <dbReference type="Pfam" id="PF02668"/>
    </source>
</evidence>
<dbReference type="VEuPathDB" id="FungiDB:HMPREF1541_00824"/>
<keyword evidence="1" id="KW-0560">Oxidoreductase</keyword>
<feature type="domain" description="TauD/TfdA-like" evidence="2">
    <location>
        <begin position="88"/>
        <end position="334"/>
    </location>
</feature>
<dbReference type="InterPro" id="IPR003819">
    <property type="entry name" value="TauD/TfdA-like"/>
</dbReference>
<dbReference type="GeneID" id="19968163"/>
<dbReference type="InterPro" id="IPR050411">
    <property type="entry name" value="AlphaKG_dependent_hydroxylases"/>
</dbReference>
<dbReference type="HOGENOM" id="CLU_041041_0_0_1"/>
<dbReference type="RefSeq" id="XP_008711350.1">
    <property type="nucleotide sequence ID" value="XM_008713128.1"/>
</dbReference>
<proteinExistence type="predicted"/>
<dbReference type="PANTHER" id="PTHR10696">
    <property type="entry name" value="GAMMA-BUTYROBETAINE HYDROXYLASE-RELATED"/>
    <property type="match status" value="1"/>
</dbReference>
<reference evidence="3 4" key="1">
    <citation type="submission" date="2013-03" db="EMBL/GenBank/DDBJ databases">
        <title>The Genome Sequence of Phialophora europaea CBS 101466.</title>
        <authorList>
            <consortium name="The Broad Institute Genomics Platform"/>
            <person name="Cuomo C."/>
            <person name="de Hoog S."/>
            <person name="Gorbushina A."/>
            <person name="Walker B."/>
            <person name="Young S.K."/>
            <person name="Zeng Q."/>
            <person name="Gargeya S."/>
            <person name="Fitzgerald M."/>
            <person name="Haas B."/>
            <person name="Abouelleil A."/>
            <person name="Allen A.W."/>
            <person name="Alvarado L."/>
            <person name="Arachchi H.M."/>
            <person name="Berlin A.M."/>
            <person name="Chapman S.B."/>
            <person name="Gainer-Dewar J."/>
            <person name="Goldberg J."/>
            <person name="Griggs A."/>
            <person name="Gujja S."/>
            <person name="Hansen M."/>
            <person name="Howarth C."/>
            <person name="Imamovic A."/>
            <person name="Ireland A."/>
            <person name="Larimer J."/>
            <person name="McCowan C."/>
            <person name="Murphy C."/>
            <person name="Pearson M."/>
            <person name="Poon T.W."/>
            <person name="Priest M."/>
            <person name="Roberts A."/>
            <person name="Saif S."/>
            <person name="Shea T."/>
            <person name="Sisk P."/>
            <person name="Sykes S."/>
            <person name="Wortman J."/>
            <person name="Nusbaum C."/>
            <person name="Birren B."/>
        </authorList>
    </citation>
    <scope>NUCLEOTIDE SEQUENCE [LARGE SCALE GENOMIC DNA]</scope>
    <source>
        <strain evidence="3 4">CBS 101466</strain>
    </source>
</reference>
<dbReference type="OrthoDB" id="272271at2759"/>